<evidence type="ECO:0000313" key="5">
    <source>
        <dbReference type="Proteomes" id="UP000482155"/>
    </source>
</evidence>
<dbReference type="PANTHER" id="PTHR44757:SF2">
    <property type="entry name" value="BIOFILM ARCHITECTURE MAINTENANCE PROTEIN MBAA"/>
    <property type="match status" value="1"/>
</dbReference>
<dbReference type="FunFam" id="3.30.70.270:FF:000001">
    <property type="entry name" value="Diguanylate cyclase domain protein"/>
    <property type="match status" value="1"/>
</dbReference>
<dbReference type="InterPro" id="IPR013655">
    <property type="entry name" value="PAS_fold_3"/>
</dbReference>
<dbReference type="NCBIfam" id="TIGR00229">
    <property type="entry name" value="sensory_box"/>
    <property type="match status" value="2"/>
</dbReference>
<dbReference type="InterPro" id="IPR029787">
    <property type="entry name" value="Nucleotide_cyclase"/>
</dbReference>
<feature type="domain" description="EAL" evidence="2">
    <location>
        <begin position="625"/>
        <end position="879"/>
    </location>
</feature>
<dbReference type="SMART" id="SM00267">
    <property type="entry name" value="GGDEF"/>
    <property type="match status" value="1"/>
</dbReference>
<dbReference type="InterPro" id="IPR035965">
    <property type="entry name" value="PAS-like_dom_sf"/>
</dbReference>
<gene>
    <name evidence="4" type="ORF">G3574_11950</name>
</gene>
<dbReference type="PROSITE" id="PS50887">
    <property type="entry name" value="GGDEF"/>
    <property type="match status" value="1"/>
</dbReference>
<dbReference type="InterPro" id="IPR001633">
    <property type="entry name" value="EAL_dom"/>
</dbReference>
<dbReference type="CDD" id="cd01949">
    <property type="entry name" value="GGDEF"/>
    <property type="match status" value="1"/>
</dbReference>
<dbReference type="NCBIfam" id="TIGR00254">
    <property type="entry name" value="GGDEF"/>
    <property type="match status" value="1"/>
</dbReference>
<dbReference type="SUPFAM" id="SSF141868">
    <property type="entry name" value="EAL domain-like"/>
    <property type="match status" value="1"/>
</dbReference>
<dbReference type="Gene3D" id="3.20.20.450">
    <property type="entry name" value="EAL domain"/>
    <property type="match status" value="1"/>
</dbReference>
<dbReference type="InterPro" id="IPR000700">
    <property type="entry name" value="PAS-assoc_C"/>
</dbReference>
<organism evidence="4 5">
    <name type="scientific">Noviherbaspirillum galbum</name>
    <dbReference type="NCBI Taxonomy" id="2709383"/>
    <lineage>
        <taxon>Bacteria</taxon>
        <taxon>Pseudomonadati</taxon>
        <taxon>Pseudomonadota</taxon>
        <taxon>Betaproteobacteria</taxon>
        <taxon>Burkholderiales</taxon>
        <taxon>Oxalobacteraceae</taxon>
        <taxon>Noviherbaspirillum</taxon>
    </lineage>
</organism>
<dbReference type="InterPro" id="IPR000014">
    <property type="entry name" value="PAS"/>
</dbReference>
<dbReference type="CDD" id="cd01948">
    <property type="entry name" value="EAL"/>
    <property type="match status" value="1"/>
</dbReference>
<protein>
    <submittedName>
        <fullName evidence="4">EAL domain-containing protein</fullName>
    </submittedName>
</protein>
<dbReference type="Proteomes" id="UP000482155">
    <property type="component" value="Unassembled WGS sequence"/>
</dbReference>
<dbReference type="SUPFAM" id="SSF55785">
    <property type="entry name" value="PYP-like sensor domain (PAS domain)"/>
    <property type="match status" value="3"/>
</dbReference>
<dbReference type="PROSITE" id="PS50113">
    <property type="entry name" value="PAC"/>
    <property type="match status" value="1"/>
</dbReference>
<dbReference type="SMART" id="SM00052">
    <property type="entry name" value="EAL"/>
    <property type="match status" value="1"/>
</dbReference>
<dbReference type="InterPro" id="IPR043128">
    <property type="entry name" value="Rev_trsase/Diguanyl_cyclase"/>
</dbReference>
<dbReference type="InterPro" id="IPR001610">
    <property type="entry name" value="PAC"/>
</dbReference>
<dbReference type="Pfam" id="PF08447">
    <property type="entry name" value="PAS_3"/>
    <property type="match status" value="2"/>
</dbReference>
<keyword evidence="5" id="KW-1185">Reference proteome</keyword>
<dbReference type="InterPro" id="IPR052155">
    <property type="entry name" value="Biofilm_reg_signaling"/>
</dbReference>
<dbReference type="EMBL" id="JAAIVB010000037">
    <property type="protein sequence ID" value="NEX61794.1"/>
    <property type="molecule type" value="Genomic_DNA"/>
</dbReference>
<dbReference type="GO" id="GO:0003824">
    <property type="term" value="F:catalytic activity"/>
    <property type="evidence" value="ECO:0007669"/>
    <property type="project" value="UniProtKB-ARBA"/>
</dbReference>
<comment type="caution">
    <text evidence="4">The sequence shown here is derived from an EMBL/GenBank/DDBJ whole genome shotgun (WGS) entry which is preliminary data.</text>
</comment>
<dbReference type="RefSeq" id="WP_163963336.1">
    <property type="nucleotide sequence ID" value="NZ_JAAIVB010000037.1"/>
</dbReference>
<feature type="domain" description="PAC" evidence="1">
    <location>
        <begin position="398"/>
        <end position="451"/>
    </location>
</feature>
<sequence length="880" mass="99466">MVLKMLTFHQKFEPTKLNCLLKLSYVPEWGLSMSAPFVPGSLRHFSSALSLELSHPVPENVPDWLDAQRKHCILAHRLGTQAAGIGIWYLNPPSQTIMLCPLLARIVGYAEQFHIISAKQWMQLISNQDRLRLAHDIASGQPFDLEYQLHLPNGRHIELLTRATVVRRQGSNGSGRILGVCMDVSKKQDGGIHATVPPHQLHNLADSSPDGILVKVVDRYVYANAAAARIFEVEQPENLLRSLAEEFHGTDTLPSLHQRLSEVMHGKDNDVPTTLRWRRRNGDTAFLEIVVSPLNWKGRYAYQLIFRDVTERMQTHDRLRIMNDRLKLAVEGAGEGTWEWDLVRNTYTISGKLKQIFGWQEYEFFTGTINWHHLIHADDYDRVVHAVRACITGNNRMYECEFRLIDRQCQWKWVLSRGVVVAWSESGRPIAMGGMLSDISARKDAEELAWRYANLDVLTGLANRRMFRDRLEQEIRGAQRSNRKLALLFIDLDGFKQVNDLHGHDAGDLLLIEAAYRIKACVRQTDVVARWGGDEFVVLLTGLDDLNQINSVIEKLLYGLGAPFYLGQSLGHITGSIGVALYPADTNDGQDLIKKADQAMYTAKEHGKNRFSCYTREMDEIAHARLRLSTDLRQALVRGQLSLHYQPVVNLKTVTISKAEALLRWHHPNMGNVGPAEFIPLAEEAGLIAEISHWVFCEAVACAKESNQIAGRIVPISINRSPMEFLSDSTGSDWLRYLSEMDMPSSAIIVEITEGLLLHPSPSVKDQLLRFAQSGLLVALDDFGTGYSAMSYLHQFHIDYLKIDQSFIQDINVNLTHQTIVESIILMAHKLGLKVIAEGIETEQQMTFLRQAGCDYGQGFYFSPPIPSTIFQRMLDGNLH</sequence>
<proteinExistence type="predicted"/>
<dbReference type="PROSITE" id="PS50883">
    <property type="entry name" value="EAL"/>
    <property type="match status" value="1"/>
</dbReference>
<dbReference type="AlphaFoldDB" id="A0A6B3SLU0"/>
<dbReference type="SMART" id="SM00091">
    <property type="entry name" value="PAS"/>
    <property type="match status" value="3"/>
</dbReference>
<dbReference type="GO" id="GO:0006355">
    <property type="term" value="P:regulation of DNA-templated transcription"/>
    <property type="evidence" value="ECO:0007669"/>
    <property type="project" value="InterPro"/>
</dbReference>
<evidence type="ECO:0000313" key="4">
    <source>
        <dbReference type="EMBL" id="NEX61794.1"/>
    </source>
</evidence>
<accession>A0A6B3SLU0</accession>
<feature type="domain" description="GGDEF" evidence="3">
    <location>
        <begin position="483"/>
        <end position="616"/>
    </location>
</feature>
<dbReference type="InterPro" id="IPR013767">
    <property type="entry name" value="PAS_fold"/>
</dbReference>
<reference evidence="4" key="1">
    <citation type="submission" date="2020-02" db="EMBL/GenBank/DDBJ databases">
        <authorList>
            <person name="Kim M.K."/>
        </authorList>
    </citation>
    <scope>NUCLEOTIDE SEQUENCE [LARGE SCALE GENOMIC DNA]</scope>
    <source>
        <strain evidence="4">17J57-3</strain>
    </source>
</reference>
<dbReference type="SMART" id="SM00086">
    <property type="entry name" value="PAC"/>
    <property type="match status" value="3"/>
</dbReference>
<dbReference type="SUPFAM" id="SSF55073">
    <property type="entry name" value="Nucleotide cyclase"/>
    <property type="match status" value="1"/>
</dbReference>
<dbReference type="Pfam" id="PF00990">
    <property type="entry name" value="GGDEF"/>
    <property type="match status" value="1"/>
</dbReference>
<dbReference type="Pfam" id="PF00989">
    <property type="entry name" value="PAS"/>
    <property type="match status" value="1"/>
</dbReference>
<name>A0A6B3SLU0_9BURK</name>
<evidence type="ECO:0000259" key="2">
    <source>
        <dbReference type="PROSITE" id="PS50883"/>
    </source>
</evidence>
<evidence type="ECO:0000259" key="3">
    <source>
        <dbReference type="PROSITE" id="PS50887"/>
    </source>
</evidence>
<dbReference type="Pfam" id="PF00563">
    <property type="entry name" value="EAL"/>
    <property type="match status" value="1"/>
</dbReference>
<dbReference type="PANTHER" id="PTHR44757">
    <property type="entry name" value="DIGUANYLATE CYCLASE DGCP"/>
    <property type="match status" value="1"/>
</dbReference>
<dbReference type="CDD" id="cd00130">
    <property type="entry name" value="PAS"/>
    <property type="match status" value="1"/>
</dbReference>
<dbReference type="InterPro" id="IPR035919">
    <property type="entry name" value="EAL_sf"/>
</dbReference>
<dbReference type="Gene3D" id="3.30.450.20">
    <property type="entry name" value="PAS domain"/>
    <property type="match status" value="3"/>
</dbReference>
<evidence type="ECO:0000259" key="1">
    <source>
        <dbReference type="PROSITE" id="PS50113"/>
    </source>
</evidence>
<dbReference type="InterPro" id="IPR000160">
    <property type="entry name" value="GGDEF_dom"/>
</dbReference>
<dbReference type="Gene3D" id="3.30.70.270">
    <property type="match status" value="1"/>
</dbReference>